<proteinExistence type="predicted"/>
<evidence type="ECO:0000259" key="2">
    <source>
        <dbReference type="Pfam" id="PF05922"/>
    </source>
</evidence>
<dbReference type="InterPro" id="IPR037045">
    <property type="entry name" value="S8pro/Inhibitor_I9_sf"/>
</dbReference>
<gene>
    <name evidence="3" type="ORF">RJ641_035984</name>
</gene>
<evidence type="ECO:0000313" key="4">
    <source>
        <dbReference type="Proteomes" id="UP001370490"/>
    </source>
</evidence>
<dbReference type="InterPro" id="IPR010259">
    <property type="entry name" value="S8pro/Inhibitor_I9"/>
</dbReference>
<dbReference type="Pfam" id="PF05922">
    <property type="entry name" value="Inhibitor_I9"/>
    <property type="match status" value="1"/>
</dbReference>
<feature type="chain" id="PRO_5042858604" evidence="1">
    <location>
        <begin position="27"/>
        <end position="114"/>
    </location>
</feature>
<dbReference type="Gene3D" id="3.30.70.80">
    <property type="entry name" value="Peptidase S8 propeptide/proteinase inhibitor I9"/>
    <property type="match status" value="1"/>
</dbReference>
<comment type="caution">
    <text evidence="3">The sequence shown here is derived from an EMBL/GenBank/DDBJ whole genome shotgun (WGS) entry which is preliminary data.</text>
</comment>
<reference evidence="3 4" key="1">
    <citation type="submission" date="2023-12" db="EMBL/GenBank/DDBJ databases">
        <title>A high-quality genome assembly for Dillenia turbinata (Dilleniales).</title>
        <authorList>
            <person name="Chanderbali A."/>
        </authorList>
    </citation>
    <scope>NUCLEOTIDE SEQUENCE [LARGE SCALE GENOMIC DNA]</scope>
    <source>
        <strain evidence="3">LSX21</strain>
        <tissue evidence="3">Leaf</tissue>
    </source>
</reference>
<feature type="signal peptide" evidence="1">
    <location>
        <begin position="1"/>
        <end position="26"/>
    </location>
</feature>
<keyword evidence="1" id="KW-0732">Signal</keyword>
<name>A0AAN8ZFW7_9MAGN</name>
<evidence type="ECO:0000313" key="3">
    <source>
        <dbReference type="EMBL" id="KAK6933090.1"/>
    </source>
</evidence>
<protein>
    <submittedName>
        <fullName evidence="3">Peptidase S8 propeptide/proteinase inhibitor I9</fullName>
    </submittedName>
</protein>
<dbReference type="AlphaFoldDB" id="A0AAN8ZFW7"/>
<evidence type="ECO:0000256" key="1">
    <source>
        <dbReference type="SAM" id="SignalP"/>
    </source>
</evidence>
<feature type="domain" description="Inhibitor I9" evidence="2">
    <location>
        <begin position="35"/>
        <end position="111"/>
    </location>
</feature>
<sequence length="114" mass="12367">MAGQLSSLLLFFLLSLTFQLLTGSYAASDGDRKAYIVYMGDLPTNGFSVTSVHNSILQQVIGSNNPNAVLLIMLLGFVSSDASDSLLHSYKRSFNGFVAKLSEKEAEILRSLET</sequence>
<keyword evidence="4" id="KW-1185">Reference proteome</keyword>
<accession>A0AAN8ZFW7</accession>
<organism evidence="3 4">
    <name type="scientific">Dillenia turbinata</name>
    <dbReference type="NCBI Taxonomy" id="194707"/>
    <lineage>
        <taxon>Eukaryota</taxon>
        <taxon>Viridiplantae</taxon>
        <taxon>Streptophyta</taxon>
        <taxon>Embryophyta</taxon>
        <taxon>Tracheophyta</taxon>
        <taxon>Spermatophyta</taxon>
        <taxon>Magnoliopsida</taxon>
        <taxon>eudicotyledons</taxon>
        <taxon>Gunneridae</taxon>
        <taxon>Pentapetalae</taxon>
        <taxon>Dilleniales</taxon>
        <taxon>Dilleniaceae</taxon>
        <taxon>Dillenia</taxon>
    </lineage>
</organism>
<dbReference type="Proteomes" id="UP001370490">
    <property type="component" value="Unassembled WGS sequence"/>
</dbReference>
<dbReference type="EMBL" id="JBAMMX010000009">
    <property type="protein sequence ID" value="KAK6933090.1"/>
    <property type="molecule type" value="Genomic_DNA"/>
</dbReference>